<dbReference type="Pfam" id="PF00583">
    <property type="entry name" value="Acetyltransf_1"/>
    <property type="match status" value="1"/>
</dbReference>
<dbReference type="Proteomes" id="UP000078046">
    <property type="component" value="Unassembled WGS sequence"/>
</dbReference>
<organism evidence="13 14">
    <name type="scientific">Intoshia linei</name>
    <dbReference type="NCBI Taxonomy" id="1819745"/>
    <lineage>
        <taxon>Eukaryota</taxon>
        <taxon>Metazoa</taxon>
        <taxon>Spiralia</taxon>
        <taxon>Lophotrochozoa</taxon>
        <taxon>Mesozoa</taxon>
        <taxon>Orthonectida</taxon>
        <taxon>Rhopaluridae</taxon>
        <taxon>Intoshia</taxon>
    </lineage>
</organism>
<evidence type="ECO:0000259" key="12">
    <source>
        <dbReference type="PROSITE" id="PS51186"/>
    </source>
</evidence>
<evidence type="ECO:0000313" key="14">
    <source>
        <dbReference type="Proteomes" id="UP000078046"/>
    </source>
</evidence>
<comment type="subcellular location">
    <subcellularLocation>
        <location evidence="2">Cytoplasm</location>
        <location evidence="2">Cytoskeleton</location>
        <location evidence="2">Microtubule organizing center</location>
        <location evidence="2">Centrosome</location>
    </subcellularLocation>
    <subcellularLocation>
        <location evidence="1">Nucleus</location>
    </subcellularLocation>
</comment>
<keyword evidence="4 9" id="KW-0103">Bromodomain</keyword>
<dbReference type="GO" id="GO:0045944">
    <property type="term" value="P:positive regulation of transcription by RNA polymerase II"/>
    <property type="evidence" value="ECO:0007669"/>
    <property type="project" value="TreeGrafter"/>
</dbReference>
<dbReference type="OrthoDB" id="1937912at2759"/>
<protein>
    <recommendedName>
        <fullName evidence="15">Histone acetyltransferase</fullName>
    </recommendedName>
</protein>
<dbReference type="Pfam" id="PF00439">
    <property type="entry name" value="Bromodomain"/>
    <property type="match status" value="1"/>
</dbReference>
<evidence type="ECO:0008006" key="15">
    <source>
        <dbReference type="Google" id="ProtNLM"/>
    </source>
</evidence>
<dbReference type="InterPro" id="IPR001487">
    <property type="entry name" value="Bromodomain"/>
</dbReference>
<dbReference type="InterPro" id="IPR036427">
    <property type="entry name" value="Bromodomain-like_sf"/>
</dbReference>
<dbReference type="SMART" id="SM00297">
    <property type="entry name" value="BROMO"/>
    <property type="match status" value="1"/>
</dbReference>
<dbReference type="InterPro" id="IPR037800">
    <property type="entry name" value="GCN5"/>
</dbReference>
<accession>A0A177BB33</accession>
<dbReference type="GO" id="GO:0005634">
    <property type="term" value="C:nucleus"/>
    <property type="evidence" value="ECO:0007669"/>
    <property type="project" value="UniProtKB-SubCell"/>
</dbReference>
<dbReference type="PANTHER" id="PTHR45750">
    <property type="entry name" value="GH11602P"/>
    <property type="match status" value="1"/>
</dbReference>
<dbReference type="PRINTS" id="PR00503">
    <property type="entry name" value="BROMODOMAIN"/>
</dbReference>
<comment type="catalytic activity">
    <reaction evidence="8">
        <text>L-lysyl-[histone] + acetyl-CoA = N(6)-acetyl-L-lysyl-[histone] + CoA + H(+)</text>
        <dbReference type="Rhea" id="RHEA:21992"/>
        <dbReference type="Rhea" id="RHEA-COMP:9845"/>
        <dbReference type="Rhea" id="RHEA-COMP:11338"/>
        <dbReference type="ChEBI" id="CHEBI:15378"/>
        <dbReference type="ChEBI" id="CHEBI:29969"/>
        <dbReference type="ChEBI" id="CHEBI:57287"/>
        <dbReference type="ChEBI" id="CHEBI:57288"/>
        <dbReference type="ChEBI" id="CHEBI:61930"/>
        <dbReference type="EC" id="2.3.1.48"/>
    </reaction>
    <physiologicalReaction direction="left-to-right" evidence="8">
        <dbReference type="Rhea" id="RHEA:21993"/>
    </physiologicalReaction>
</comment>
<dbReference type="GO" id="GO:0005813">
    <property type="term" value="C:centrosome"/>
    <property type="evidence" value="ECO:0007669"/>
    <property type="project" value="UniProtKB-SubCell"/>
</dbReference>
<feature type="domain" description="N-acetyltransferase" evidence="12">
    <location>
        <begin position="398"/>
        <end position="540"/>
    </location>
</feature>
<keyword evidence="6" id="KW-0206">Cytoskeleton</keyword>
<dbReference type="EMBL" id="LWCA01000105">
    <property type="protein sequence ID" value="OAF70852.1"/>
    <property type="molecule type" value="Genomic_DNA"/>
</dbReference>
<reference evidence="13 14" key="1">
    <citation type="submission" date="2016-04" db="EMBL/GenBank/DDBJ databases">
        <title>The genome of Intoshia linei affirms orthonectids as highly simplified spiralians.</title>
        <authorList>
            <person name="Mikhailov K.V."/>
            <person name="Slusarev G.S."/>
            <person name="Nikitin M.A."/>
            <person name="Logacheva M.D."/>
            <person name="Penin A."/>
            <person name="Aleoshin V."/>
            <person name="Panchin Y.V."/>
        </authorList>
    </citation>
    <scope>NUCLEOTIDE SEQUENCE [LARGE SCALE GENOMIC DNA]</scope>
    <source>
        <strain evidence="13">Intl2013</strain>
        <tissue evidence="13">Whole animal</tissue>
    </source>
</reference>
<dbReference type="InterPro" id="IPR009464">
    <property type="entry name" value="PCAF_N"/>
</dbReference>
<dbReference type="GO" id="GO:0140672">
    <property type="term" value="C:ATAC complex"/>
    <property type="evidence" value="ECO:0007669"/>
    <property type="project" value="TreeGrafter"/>
</dbReference>
<evidence type="ECO:0000256" key="6">
    <source>
        <dbReference type="ARBA" id="ARBA00023212"/>
    </source>
</evidence>
<dbReference type="InterPro" id="IPR016181">
    <property type="entry name" value="Acyl_CoA_acyltransferase"/>
</dbReference>
<keyword evidence="14" id="KW-1185">Reference proteome</keyword>
<evidence type="ECO:0000256" key="7">
    <source>
        <dbReference type="ARBA" id="ARBA00023242"/>
    </source>
</evidence>
<keyword evidence="6" id="KW-0963">Cytoplasm</keyword>
<feature type="domain" description="Bromo" evidence="11">
    <location>
        <begin position="631"/>
        <end position="701"/>
    </location>
</feature>
<sequence length="722" mass="84817">MNRFQTHLKRNNEKKAKWHSMSRNEKEQKLGPFAACHTKLCKCVGWKRKNSDNGTKCRSCSHNLYSHCPNLKNISDKDLDNMLNCLIDLETIYISGCNQSNLEIKKSYFYVFKTMRINISKFQPGLTDLNMGSIPFESPTITQIIRNFLKDNYTNNRKIYTHRKKLFKLLISMLNDSKLFHNFDINSKNIMTKSEYTLFYTRWVGYCWLPQMCPSMFSYNCTDIFGISYLIYVFPTFYKQLCEFLKNPNNNFNKIEITMELLEVMKDFEKKVVLKYYRLKLNDSNIKIDEEEPKMDSITQTIIEQRNSSMHINGNVEMSNGYTPTRKKTRKSLDASSAVIKNSLSLKKLKTYLKMDDDRSFDLEDLKNSDKKIRDEFELNENLNSSVSCHIVRNELNKKFDSESTKILLGLQTLFSQQLPRMPKNYICRMVFDVKHTCLALIKNDCVIGGICFRMFSMRGFSEIVFLAITSSQQVKGYGTFIMNNLKDYHTSNKIYHFLTYADQHAIGYFLKQGFRKEIKLHRGVYTGYIKDYEGAKLMNCEIFSNITYCKFSNDLQFQKGVLKKIIEMRKNEFDNVYPGISKFTDQKFISISEIPGILDSGWNCNASERVYNNNYNNLQEKFKQVIREITENSNSWPFLKPVEEDIAPGYHTIIKHPMDLKTISDRIKKGYYIHPHTFIADLKRIFVCCRLYNDENSVFVKAANLLEKFAFARLSESYLHR</sequence>
<proteinExistence type="inferred from homology"/>
<dbReference type="Pfam" id="PF06466">
    <property type="entry name" value="PCAF_N"/>
    <property type="match status" value="1"/>
</dbReference>
<dbReference type="SUPFAM" id="SSF55729">
    <property type="entry name" value="Acyl-CoA N-acyltransferases (Nat)"/>
    <property type="match status" value="1"/>
</dbReference>
<keyword evidence="7" id="KW-0539">Nucleus</keyword>
<dbReference type="PROSITE" id="PS51186">
    <property type="entry name" value="GNAT"/>
    <property type="match status" value="1"/>
</dbReference>
<evidence type="ECO:0000259" key="11">
    <source>
        <dbReference type="PROSITE" id="PS50014"/>
    </source>
</evidence>
<evidence type="ECO:0000256" key="10">
    <source>
        <dbReference type="SAM" id="MobiDB-lite"/>
    </source>
</evidence>
<keyword evidence="5" id="KW-0010">Activator</keyword>
<feature type="region of interest" description="Disordered" evidence="10">
    <location>
        <begin position="1"/>
        <end position="26"/>
    </location>
</feature>
<dbReference type="SUPFAM" id="SSF47370">
    <property type="entry name" value="Bromodomain"/>
    <property type="match status" value="1"/>
</dbReference>
<evidence type="ECO:0000256" key="4">
    <source>
        <dbReference type="ARBA" id="ARBA00023117"/>
    </source>
</evidence>
<evidence type="ECO:0000313" key="13">
    <source>
        <dbReference type="EMBL" id="OAF70852.1"/>
    </source>
</evidence>
<evidence type="ECO:0000256" key="9">
    <source>
        <dbReference type="PROSITE-ProRule" id="PRU00035"/>
    </source>
</evidence>
<dbReference type="PANTHER" id="PTHR45750:SF3">
    <property type="entry name" value="HISTONE ACETYLTRANSFERASE"/>
    <property type="match status" value="1"/>
</dbReference>
<gene>
    <name evidence="13" type="ORF">A3Q56_01415</name>
</gene>
<dbReference type="AlphaFoldDB" id="A0A177BB33"/>
<dbReference type="InterPro" id="IPR000182">
    <property type="entry name" value="GNAT_dom"/>
</dbReference>
<dbReference type="GO" id="GO:0043992">
    <property type="term" value="F:histone H3K9 acetyltransferase activity"/>
    <property type="evidence" value="ECO:0007669"/>
    <property type="project" value="UniProtKB-ARBA"/>
</dbReference>
<dbReference type="PROSITE" id="PS50014">
    <property type="entry name" value="BROMODOMAIN_2"/>
    <property type="match status" value="1"/>
</dbReference>
<evidence type="ECO:0000256" key="1">
    <source>
        <dbReference type="ARBA" id="ARBA00004123"/>
    </source>
</evidence>
<evidence type="ECO:0000256" key="2">
    <source>
        <dbReference type="ARBA" id="ARBA00004300"/>
    </source>
</evidence>
<comment type="similarity">
    <text evidence="3">Belongs to the acetyltransferase family. GCN5 subfamily.</text>
</comment>
<evidence type="ECO:0000256" key="8">
    <source>
        <dbReference type="ARBA" id="ARBA00048940"/>
    </source>
</evidence>
<name>A0A177BB33_9BILA</name>
<evidence type="ECO:0000256" key="3">
    <source>
        <dbReference type="ARBA" id="ARBA00008607"/>
    </source>
</evidence>
<evidence type="ECO:0000256" key="5">
    <source>
        <dbReference type="ARBA" id="ARBA00023159"/>
    </source>
</evidence>
<dbReference type="Gene3D" id="3.40.630.30">
    <property type="match status" value="1"/>
</dbReference>
<comment type="caution">
    <text evidence="13">The sequence shown here is derived from an EMBL/GenBank/DDBJ whole genome shotgun (WGS) entry which is preliminary data.</text>
</comment>
<dbReference type="Gene3D" id="1.20.920.10">
    <property type="entry name" value="Bromodomain-like"/>
    <property type="match status" value="1"/>
</dbReference>